<name>K6W631_9MICO</name>
<sequence>MRFSSAFGVTHGKKSPWFNPLLDQDTPLYVDPFLVFDDNKPLWAGAKQEVTDFFDAAARLIEQSKGNQSSLAYKKALELLRFPEPNEFCLGLSMGAPHGSGTGPKFAREMAGVLDLARQYGHIEDLASIAGFNLFASGIGLDRISDILCNILKHRLGLPHGWVTSDLACPMGGLEGCAPCPLPTHRSSAKTLCEWPGPVRTASLSRRSRRISASTR</sequence>
<evidence type="ECO:0000313" key="1">
    <source>
        <dbReference type="EMBL" id="GAB94640.1"/>
    </source>
</evidence>
<dbReference type="eggNOG" id="ENOG502ZABR">
    <property type="taxonomic scope" value="Bacteria"/>
</dbReference>
<keyword evidence="2" id="KW-1185">Reference proteome</keyword>
<proteinExistence type="predicted"/>
<organism evidence="1 2">
    <name type="scientific">Kineosphaera limosa NBRC 100340</name>
    <dbReference type="NCBI Taxonomy" id="1184609"/>
    <lineage>
        <taxon>Bacteria</taxon>
        <taxon>Bacillati</taxon>
        <taxon>Actinomycetota</taxon>
        <taxon>Actinomycetes</taxon>
        <taxon>Micrococcales</taxon>
        <taxon>Dermatophilaceae</taxon>
        <taxon>Kineosphaera</taxon>
    </lineage>
</organism>
<dbReference type="Proteomes" id="UP000008366">
    <property type="component" value="Unassembled WGS sequence"/>
</dbReference>
<dbReference type="RefSeq" id="WP_006591173.1">
    <property type="nucleotide sequence ID" value="NZ_BAHD01000007.1"/>
</dbReference>
<comment type="caution">
    <text evidence="1">The sequence shown here is derived from an EMBL/GenBank/DDBJ whole genome shotgun (WGS) entry which is preliminary data.</text>
</comment>
<evidence type="ECO:0000313" key="2">
    <source>
        <dbReference type="Proteomes" id="UP000008366"/>
    </source>
</evidence>
<dbReference type="STRING" id="1184609.KILIM_007_00790"/>
<gene>
    <name evidence="1" type="ORF">KILIM_007_00790</name>
</gene>
<reference evidence="1 2" key="1">
    <citation type="submission" date="2012-08" db="EMBL/GenBank/DDBJ databases">
        <title>Whole genome shotgun sequence of Kineosphaera limosa NBRC 100340.</title>
        <authorList>
            <person name="Yoshida I."/>
            <person name="Isaki S."/>
            <person name="Hosoyama A."/>
            <person name="Tsuchikane K."/>
            <person name="Katsumata H."/>
            <person name="Ando Y."/>
            <person name="Ohji S."/>
            <person name="Hamada M."/>
            <person name="Tamura T."/>
            <person name="Yamazoe A."/>
            <person name="Yamazaki S."/>
            <person name="Fujita N."/>
        </authorList>
    </citation>
    <scope>NUCLEOTIDE SEQUENCE [LARGE SCALE GENOMIC DNA]</scope>
    <source>
        <strain evidence="1 2">NBRC 100340</strain>
    </source>
</reference>
<protein>
    <submittedName>
        <fullName evidence="1">Uncharacterized protein</fullName>
    </submittedName>
</protein>
<dbReference type="AlphaFoldDB" id="K6W631"/>
<accession>K6W631</accession>
<dbReference type="EMBL" id="BAHD01000007">
    <property type="protein sequence ID" value="GAB94640.1"/>
    <property type="molecule type" value="Genomic_DNA"/>
</dbReference>